<dbReference type="InterPro" id="IPR050482">
    <property type="entry name" value="Sensor_HK_TwoCompSys"/>
</dbReference>
<keyword evidence="3" id="KW-0808">Transferase</keyword>
<dbReference type="Gene3D" id="1.20.5.1930">
    <property type="match status" value="1"/>
</dbReference>
<dbReference type="GO" id="GO:0000160">
    <property type="term" value="P:phosphorelay signal transduction system"/>
    <property type="evidence" value="ECO:0007669"/>
    <property type="project" value="UniProtKB-KW"/>
</dbReference>
<dbReference type="SUPFAM" id="SSF55874">
    <property type="entry name" value="ATPase domain of HSP90 chaperone/DNA topoisomerase II/histidine kinase"/>
    <property type="match status" value="1"/>
</dbReference>
<dbReference type="AlphaFoldDB" id="A0A6C2UG65"/>
<keyword evidence="6" id="KW-0472">Membrane</keyword>
<evidence type="ECO:0000256" key="4">
    <source>
        <dbReference type="ARBA" id="ARBA00022777"/>
    </source>
</evidence>
<protein>
    <recommendedName>
        <fullName evidence="2">histidine kinase</fullName>
        <ecNumber evidence="2">2.7.13.3</ecNumber>
    </recommendedName>
</protein>
<evidence type="ECO:0000256" key="5">
    <source>
        <dbReference type="ARBA" id="ARBA00023012"/>
    </source>
</evidence>
<keyword evidence="4" id="KW-0418">Kinase</keyword>
<keyword evidence="7" id="KW-0732">Signal</keyword>
<feature type="chain" id="PRO_5025586421" description="histidine kinase" evidence="7">
    <location>
        <begin position="19"/>
        <end position="648"/>
    </location>
</feature>
<accession>A0A6C2UG65</accession>
<dbReference type="Gene3D" id="3.30.565.10">
    <property type="entry name" value="Histidine kinase-like ATPase, C-terminal domain"/>
    <property type="match status" value="1"/>
</dbReference>
<dbReference type="EMBL" id="CAAHFH010000001">
    <property type="protein sequence ID" value="VGO18364.1"/>
    <property type="molecule type" value="Genomic_DNA"/>
</dbReference>
<evidence type="ECO:0000256" key="2">
    <source>
        <dbReference type="ARBA" id="ARBA00012438"/>
    </source>
</evidence>
<dbReference type="GO" id="GO:0004673">
    <property type="term" value="F:protein histidine kinase activity"/>
    <property type="evidence" value="ECO:0007669"/>
    <property type="project" value="UniProtKB-EC"/>
</dbReference>
<evidence type="ECO:0000256" key="3">
    <source>
        <dbReference type="ARBA" id="ARBA00022679"/>
    </source>
</evidence>
<dbReference type="PANTHER" id="PTHR24421">
    <property type="entry name" value="NITRATE/NITRITE SENSOR PROTEIN NARX-RELATED"/>
    <property type="match status" value="1"/>
</dbReference>
<sequence>MLLLLCMIGLLSNTSVMALAKKPSISQMEHRLAEIDSELSGLASFSMRSGVGTVGFRSADYPDPRHTEWIQIELGETAPVDQIVLVPAIWRDTKTGFQADGFPLEFKLIAGTDQSTNVVASFDATDNLLPRLAPLAVSFPEIQASWVRVEASLLSPRAWDGQYILQLSEILIFSETENIALRQPIKTSSTVIKEARPRIKDSLVDGFVPYEMNSAQGEQSIAFMSPPGIGNQPALSIDLGATLPINRIHLHTPELSDTVPQSSESGHGIPRRLLIEGANQPDFSDAVQLAEYQMKSIFDAGPIIMRRFTETSCRYVRLTATEPYFIDGAPEKSQLGFAEIELLSKGRNVALDKPAIGNFEIRPDRSFSSLTDGRNLYGTILPLRKWMNELARRHDLEAERPWIAHELHHRYERQKVNLRRMGWLAALLAAGIAFTILIDRMLRMKQVTAIRERFAADLHDELGANIHTIGLLGDVALKSMDTPERLENVLTRSRALTERTGTAVRHCINLQKANGLFGSLPDDMRRSAQRIMADTEYDIAIEGEEFLDKLKPKTRADLFLFFKESLVNISRHAKATRFNCRLIASSKEIFLEISDNGKGMSDSTNNEVPASLKRRAHLLGATVSAGLSASGGTRIALTLNPRRFRIKK</sequence>
<feature type="signal peptide" evidence="7">
    <location>
        <begin position="1"/>
        <end position="18"/>
    </location>
</feature>
<dbReference type="Proteomes" id="UP000346198">
    <property type="component" value="Unassembled WGS sequence"/>
</dbReference>
<name>A0A6C2UG65_9BACT</name>
<dbReference type="PANTHER" id="PTHR24421:SF10">
    <property type="entry name" value="NITRATE_NITRITE SENSOR PROTEIN NARQ"/>
    <property type="match status" value="1"/>
</dbReference>
<keyword evidence="6" id="KW-0812">Transmembrane</keyword>
<proteinExistence type="predicted"/>
<evidence type="ECO:0000256" key="7">
    <source>
        <dbReference type="SAM" id="SignalP"/>
    </source>
</evidence>
<keyword evidence="5" id="KW-0902">Two-component regulatory system</keyword>
<evidence type="ECO:0000313" key="9">
    <source>
        <dbReference type="Proteomes" id="UP000346198"/>
    </source>
</evidence>
<evidence type="ECO:0000256" key="1">
    <source>
        <dbReference type="ARBA" id="ARBA00000085"/>
    </source>
</evidence>
<comment type="catalytic activity">
    <reaction evidence="1">
        <text>ATP + protein L-histidine = ADP + protein N-phospho-L-histidine.</text>
        <dbReference type="EC" id="2.7.13.3"/>
    </reaction>
</comment>
<reference evidence="8 9" key="1">
    <citation type="submission" date="2019-04" db="EMBL/GenBank/DDBJ databases">
        <authorList>
            <person name="Van Vliet M D."/>
        </authorList>
    </citation>
    <scope>NUCLEOTIDE SEQUENCE [LARGE SCALE GENOMIC DNA]</scope>
    <source>
        <strain evidence="8 9">F21</strain>
    </source>
</reference>
<evidence type="ECO:0000256" key="6">
    <source>
        <dbReference type="SAM" id="Phobius"/>
    </source>
</evidence>
<dbReference type="InterPro" id="IPR036890">
    <property type="entry name" value="HATPase_C_sf"/>
</dbReference>
<keyword evidence="9" id="KW-1185">Reference proteome</keyword>
<keyword evidence="6" id="KW-1133">Transmembrane helix</keyword>
<dbReference type="EC" id="2.7.13.3" evidence="2"/>
<feature type="transmembrane region" description="Helical" evidence="6">
    <location>
        <begin position="421"/>
        <end position="438"/>
    </location>
</feature>
<organism evidence="8 9">
    <name type="scientific">Pontiella sulfatireligans</name>
    <dbReference type="NCBI Taxonomy" id="2750658"/>
    <lineage>
        <taxon>Bacteria</taxon>
        <taxon>Pseudomonadati</taxon>
        <taxon>Kiritimatiellota</taxon>
        <taxon>Kiritimatiellia</taxon>
        <taxon>Kiritimatiellales</taxon>
        <taxon>Pontiellaceae</taxon>
        <taxon>Pontiella</taxon>
    </lineage>
</organism>
<gene>
    <name evidence="8" type="ORF">SCARR_00416</name>
</gene>
<dbReference type="Gene3D" id="2.60.120.260">
    <property type="entry name" value="Galactose-binding domain-like"/>
    <property type="match status" value="2"/>
</dbReference>
<evidence type="ECO:0000313" key="8">
    <source>
        <dbReference type="EMBL" id="VGO18364.1"/>
    </source>
</evidence>